<name>A0AAD6IMV7_PENCN</name>
<keyword evidence="9" id="KW-1185">Reference proteome</keyword>
<evidence type="ECO:0000256" key="4">
    <source>
        <dbReference type="ARBA" id="ARBA00022980"/>
    </source>
</evidence>
<evidence type="ECO:0000313" key="9">
    <source>
        <dbReference type="Proteomes" id="UP001219568"/>
    </source>
</evidence>
<dbReference type="GO" id="GO:0005739">
    <property type="term" value="C:mitochondrion"/>
    <property type="evidence" value="ECO:0007669"/>
    <property type="project" value="UniProtKB-SubCell"/>
</dbReference>
<evidence type="ECO:0000256" key="1">
    <source>
        <dbReference type="ARBA" id="ARBA00004173"/>
    </source>
</evidence>
<dbReference type="Pfam" id="PF09812">
    <property type="entry name" value="MRP-L28"/>
    <property type="match status" value="1"/>
</dbReference>
<comment type="subcellular location">
    <subcellularLocation>
        <location evidence="1">Mitochondrion</location>
    </subcellularLocation>
</comment>
<dbReference type="GO" id="GO:1990904">
    <property type="term" value="C:ribonucleoprotein complex"/>
    <property type="evidence" value="ECO:0007669"/>
    <property type="project" value="UniProtKB-KW"/>
</dbReference>
<dbReference type="PANTHER" id="PTHR39150:SF1">
    <property type="entry name" value="LARGE RIBOSOMAL SUBUNIT PROTEIN ML40"/>
    <property type="match status" value="1"/>
</dbReference>
<dbReference type="GO" id="GO:0003735">
    <property type="term" value="F:structural constituent of ribosome"/>
    <property type="evidence" value="ECO:0007669"/>
    <property type="project" value="InterPro"/>
</dbReference>
<gene>
    <name evidence="8" type="ORF">N7460_000574</name>
</gene>
<comment type="caution">
    <text evidence="8">The sequence shown here is derived from an EMBL/GenBank/DDBJ whole genome shotgun (WGS) entry which is preliminary data.</text>
</comment>
<evidence type="ECO:0000313" key="8">
    <source>
        <dbReference type="EMBL" id="KAJ6057300.1"/>
    </source>
</evidence>
<reference evidence="8" key="1">
    <citation type="journal article" date="2023" name="IMA Fungus">
        <title>Comparative genomic study of the Penicillium genus elucidates a diverse pangenome and 15 lateral gene transfer events.</title>
        <authorList>
            <person name="Petersen C."/>
            <person name="Sorensen T."/>
            <person name="Nielsen M.R."/>
            <person name="Sondergaard T.E."/>
            <person name="Sorensen J.L."/>
            <person name="Fitzpatrick D.A."/>
            <person name="Frisvad J.C."/>
            <person name="Nielsen K.L."/>
        </authorList>
    </citation>
    <scope>NUCLEOTIDE SEQUENCE</scope>
    <source>
        <strain evidence="8">IBT 15450</strain>
    </source>
</reference>
<dbReference type="Gene3D" id="6.10.250.3440">
    <property type="match status" value="1"/>
</dbReference>
<keyword evidence="4" id="KW-0689">Ribosomal protein</keyword>
<evidence type="ECO:0000256" key="6">
    <source>
        <dbReference type="ARBA" id="ARBA00023274"/>
    </source>
</evidence>
<dbReference type="AlphaFoldDB" id="A0AAD6IMV7"/>
<evidence type="ECO:0000256" key="5">
    <source>
        <dbReference type="ARBA" id="ARBA00023128"/>
    </source>
</evidence>
<dbReference type="GO" id="GO:0032543">
    <property type="term" value="P:mitochondrial translation"/>
    <property type="evidence" value="ECO:0007669"/>
    <property type="project" value="InterPro"/>
</dbReference>
<comment type="similarity">
    <text evidence="2">Belongs to the mitochondrion-specific ribosomal protein mL40 family.</text>
</comment>
<protein>
    <recommendedName>
        <fullName evidence="7">Large ribosomal subunit protein mL40</fullName>
    </recommendedName>
</protein>
<dbReference type="GO" id="GO:0005840">
    <property type="term" value="C:ribosome"/>
    <property type="evidence" value="ECO:0007669"/>
    <property type="project" value="UniProtKB-KW"/>
</dbReference>
<dbReference type="Proteomes" id="UP001219568">
    <property type="component" value="Unassembled WGS sequence"/>
</dbReference>
<keyword evidence="5" id="KW-0496">Mitochondrion</keyword>
<organism evidence="8 9">
    <name type="scientific">Penicillium canescens</name>
    <dbReference type="NCBI Taxonomy" id="5083"/>
    <lineage>
        <taxon>Eukaryota</taxon>
        <taxon>Fungi</taxon>
        <taxon>Dikarya</taxon>
        <taxon>Ascomycota</taxon>
        <taxon>Pezizomycotina</taxon>
        <taxon>Eurotiomycetes</taxon>
        <taxon>Eurotiomycetidae</taxon>
        <taxon>Eurotiales</taxon>
        <taxon>Aspergillaceae</taxon>
        <taxon>Penicillium</taxon>
    </lineage>
</organism>
<dbReference type="PANTHER" id="PTHR39150">
    <property type="entry name" value="54S RIBOSOMAL PROTEIN L28, MITOCHONDRIAL"/>
    <property type="match status" value="1"/>
</dbReference>
<keyword evidence="6" id="KW-0687">Ribonucleoprotein</keyword>
<proteinExistence type="inferred from homology"/>
<keyword evidence="3" id="KW-0809">Transit peptide</keyword>
<evidence type="ECO:0000256" key="7">
    <source>
        <dbReference type="ARBA" id="ARBA00035192"/>
    </source>
</evidence>
<sequence>MFKIENPLQLQVHTADPNKRAAKKRTEFCHQGIIPPYTSIALSQHPSTKQTTSTMKSLSPALASLGNAFRVPMSMAPARPSVSRVCHENLNRQQQKPGPVTAALQSASFSTTGAMAKRKSGGSTTDKRITMIRYFLHHPLTPRPLRFSRNRYLRHWTIHRAWQLFQAQQRRKQELELMRQYQSMQEACEELRTGAGDGGKLFRVSMNKKGIFTDMFPIEYARMQTETPPAEGWNYDWKKPERK</sequence>
<evidence type="ECO:0000256" key="2">
    <source>
        <dbReference type="ARBA" id="ARBA00009360"/>
    </source>
</evidence>
<dbReference type="InterPro" id="IPR019192">
    <property type="entry name" value="Ribosomal_mL40"/>
</dbReference>
<reference evidence="8" key="2">
    <citation type="submission" date="2023-01" db="EMBL/GenBank/DDBJ databases">
        <authorList>
            <person name="Petersen C."/>
        </authorList>
    </citation>
    <scope>NUCLEOTIDE SEQUENCE</scope>
    <source>
        <strain evidence="8">IBT 15450</strain>
    </source>
</reference>
<evidence type="ECO:0000256" key="3">
    <source>
        <dbReference type="ARBA" id="ARBA00022946"/>
    </source>
</evidence>
<accession>A0AAD6IMV7</accession>
<dbReference type="InterPro" id="IPR042831">
    <property type="entry name" value="Ribosomal_mL40_fung"/>
</dbReference>
<dbReference type="EMBL" id="JAQJZL010000001">
    <property type="protein sequence ID" value="KAJ6057300.1"/>
    <property type="molecule type" value="Genomic_DNA"/>
</dbReference>